<evidence type="ECO:0000313" key="4">
    <source>
        <dbReference type="Proteomes" id="UP000242638"/>
    </source>
</evidence>
<accession>A0A3P9N1N9</accession>
<dbReference type="Pfam" id="PF13895">
    <property type="entry name" value="Ig_2"/>
    <property type="match status" value="1"/>
</dbReference>
<dbReference type="Gene3D" id="2.60.40.10">
    <property type="entry name" value="Immunoglobulins"/>
    <property type="match status" value="1"/>
</dbReference>
<keyword evidence="1" id="KW-1133">Transmembrane helix</keyword>
<evidence type="ECO:0000256" key="1">
    <source>
        <dbReference type="SAM" id="Phobius"/>
    </source>
</evidence>
<protein>
    <recommendedName>
        <fullName evidence="2">Ig-like domain-containing protein</fullName>
    </recommendedName>
</protein>
<keyword evidence="4" id="KW-1185">Reference proteome</keyword>
<organism evidence="3 4">
    <name type="scientific">Poecilia reticulata</name>
    <name type="common">Guppy</name>
    <name type="synonym">Acanthophacelus reticulatus</name>
    <dbReference type="NCBI Taxonomy" id="8081"/>
    <lineage>
        <taxon>Eukaryota</taxon>
        <taxon>Metazoa</taxon>
        <taxon>Chordata</taxon>
        <taxon>Craniata</taxon>
        <taxon>Vertebrata</taxon>
        <taxon>Euteleostomi</taxon>
        <taxon>Actinopterygii</taxon>
        <taxon>Neopterygii</taxon>
        <taxon>Teleostei</taxon>
        <taxon>Neoteleostei</taxon>
        <taxon>Acanthomorphata</taxon>
        <taxon>Ovalentaria</taxon>
        <taxon>Atherinomorphae</taxon>
        <taxon>Cyprinodontiformes</taxon>
        <taxon>Poeciliidae</taxon>
        <taxon>Poeciliinae</taxon>
        <taxon>Poecilia</taxon>
    </lineage>
</organism>
<evidence type="ECO:0000313" key="3">
    <source>
        <dbReference type="Ensembl" id="ENSPREP00000003447.1"/>
    </source>
</evidence>
<name>A0A3P9N1N9_POERE</name>
<dbReference type="PROSITE" id="PS50835">
    <property type="entry name" value="IG_LIKE"/>
    <property type="match status" value="1"/>
</dbReference>
<proteinExistence type="predicted"/>
<dbReference type="InterPro" id="IPR007110">
    <property type="entry name" value="Ig-like_dom"/>
</dbReference>
<feature type="domain" description="Ig-like" evidence="2">
    <location>
        <begin position="15"/>
        <end position="67"/>
    </location>
</feature>
<dbReference type="SUPFAM" id="SSF48726">
    <property type="entry name" value="Immunoglobulin"/>
    <property type="match status" value="1"/>
</dbReference>
<evidence type="ECO:0000259" key="2">
    <source>
        <dbReference type="PROSITE" id="PS50835"/>
    </source>
</evidence>
<dbReference type="InterPro" id="IPR013783">
    <property type="entry name" value="Ig-like_fold"/>
</dbReference>
<keyword evidence="1" id="KW-0472">Membrane</keyword>
<feature type="transmembrane region" description="Helical" evidence="1">
    <location>
        <begin position="79"/>
        <end position="104"/>
    </location>
</feature>
<dbReference type="GeneTree" id="ENSGT01050000247887"/>
<dbReference type="InterPro" id="IPR036179">
    <property type="entry name" value="Ig-like_dom_sf"/>
</dbReference>
<sequence>LQAEDILFINIIYIGEKVTLKCEIQDGRFRYGTKQWRKNNLNKPGWSQEYMITTATEFDSGDYSCRAGDRFFLSVWSDVFTLVVCKLVIFHNMKVMFILLLIAFV</sequence>
<keyword evidence="1" id="KW-0812">Transmembrane</keyword>
<dbReference type="AlphaFoldDB" id="A0A3P9N1N9"/>
<reference evidence="4" key="1">
    <citation type="submission" date="2013-11" db="EMBL/GenBank/DDBJ databases">
        <title>The genomic landscape of the Guanapo guppy.</title>
        <authorList>
            <person name="Kuenstner A."/>
            <person name="Dreyer C."/>
        </authorList>
    </citation>
    <scope>NUCLEOTIDE SEQUENCE</scope>
    <source>
        <strain evidence="4">Guanapo</strain>
    </source>
</reference>
<reference evidence="3" key="3">
    <citation type="submission" date="2025-09" db="UniProtKB">
        <authorList>
            <consortium name="Ensembl"/>
        </authorList>
    </citation>
    <scope>IDENTIFICATION</scope>
    <source>
        <strain evidence="3">Guanapo</strain>
    </source>
</reference>
<dbReference type="Ensembl" id="ENSPRET00000003501.1">
    <property type="protein sequence ID" value="ENSPREP00000003447.1"/>
    <property type="gene ID" value="ENSPREG00000002495.1"/>
</dbReference>
<reference evidence="3" key="2">
    <citation type="submission" date="2025-08" db="UniProtKB">
        <authorList>
            <consortium name="Ensembl"/>
        </authorList>
    </citation>
    <scope>IDENTIFICATION</scope>
    <source>
        <strain evidence="3">Guanapo</strain>
    </source>
</reference>
<dbReference type="OMA" id="ANKEESC"/>
<dbReference type="Proteomes" id="UP000242638">
    <property type="component" value="Unassembled WGS sequence"/>
</dbReference>